<organism evidence="14 15">
    <name type="scientific">Peptostreptococcus equinus</name>
    <dbReference type="NCBI Taxonomy" id="3003601"/>
    <lineage>
        <taxon>Bacteria</taxon>
        <taxon>Bacillati</taxon>
        <taxon>Bacillota</taxon>
        <taxon>Clostridia</taxon>
        <taxon>Peptostreptococcales</taxon>
        <taxon>Peptostreptococcaceae</taxon>
        <taxon>Peptostreptococcus</taxon>
    </lineage>
</organism>
<feature type="binding site" evidence="11">
    <location>
        <position position="549"/>
    </location>
    <ligand>
        <name>Zn(2+)</name>
        <dbReference type="ChEBI" id="CHEBI:29105"/>
        <label>2</label>
    </ligand>
</feature>
<evidence type="ECO:0000256" key="3">
    <source>
        <dbReference type="ARBA" id="ARBA00022723"/>
    </source>
</evidence>
<keyword evidence="7 11" id="KW-0862">Zinc</keyword>
<comment type="catalytic activity">
    <reaction evidence="11">
        <text>Couples ATP hydrolysis with the unwinding of duplex DNA by translocating in the 3'-5' direction.</text>
        <dbReference type="EC" id="5.6.2.4"/>
    </reaction>
</comment>
<dbReference type="Gene3D" id="3.40.1440.60">
    <property type="entry name" value="PriA, 3(prime) DNA-binding domain"/>
    <property type="match status" value="1"/>
</dbReference>
<dbReference type="Pfam" id="PF18319">
    <property type="entry name" value="Zn_ribbon_PriA"/>
    <property type="match status" value="1"/>
</dbReference>
<protein>
    <recommendedName>
        <fullName evidence="11">Replication restart protein PriA</fullName>
    </recommendedName>
    <alternativeName>
        <fullName evidence="11">ATP-dependent DNA helicase PriA</fullName>
        <ecNumber evidence="11">5.6.2.4</ecNumber>
    </alternativeName>
    <alternativeName>
        <fullName evidence="11">DNA 3'-5' helicase PriA</fullName>
    </alternativeName>
</protein>
<dbReference type="Pfam" id="PF00271">
    <property type="entry name" value="Helicase_C"/>
    <property type="match status" value="1"/>
</dbReference>
<evidence type="ECO:0000256" key="10">
    <source>
        <dbReference type="ARBA" id="ARBA00023235"/>
    </source>
</evidence>
<dbReference type="Pfam" id="PF17764">
    <property type="entry name" value="PriA_3primeBD"/>
    <property type="match status" value="1"/>
</dbReference>
<evidence type="ECO:0000256" key="5">
    <source>
        <dbReference type="ARBA" id="ARBA00022801"/>
    </source>
</evidence>
<feature type="binding site" evidence="11">
    <location>
        <position position="531"/>
    </location>
    <ligand>
        <name>Zn(2+)</name>
        <dbReference type="ChEBI" id="CHEBI:29105"/>
        <label>2</label>
    </ligand>
</feature>
<keyword evidence="6 11" id="KW-0347">Helicase</keyword>
<feature type="binding site" evidence="11">
    <location>
        <position position="522"/>
    </location>
    <ligand>
        <name>Zn(2+)</name>
        <dbReference type="ChEBI" id="CHEBI:29105"/>
        <label>1</label>
    </ligand>
</feature>
<dbReference type="InterPro" id="IPR041236">
    <property type="entry name" value="PriA_C"/>
</dbReference>
<dbReference type="PANTHER" id="PTHR30580">
    <property type="entry name" value="PRIMOSOMAL PROTEIN N"/>
    <property type="match status" value="1"/>
</dbReference>
<name>A0ABY7JP30_9FIRM</name>
<feature type="binding site" evidence="11">
    <location>
        <position position="559"/>
    </location>
    <ligand>
        <name>Zn(2+)</name>
        <dbReference type="ChEBI" id="CHEBI:29105"/>
        <label>1</label>
    </ligand>
</feature>
<dbReference type="InterPro" id="IPR005259">
    <property type="entry name" value="PriA"/>
</dbReference>
<feature type="binding site" evidence="11">
    <location>
        <position position="562"/>
    </location>
    <ligand>
        <name>Zn(2+)</name>
        <dbReference type="ChEBI" id="CHEBI:29105"/>
        <label>1</label>
    </ligand>
</feature>
<comment type="subunit">
    <text evidence="11">Component of the replication restart primosome.</text>
</comment>
<evidence type="ECO:0000259" key="13">
    <source>
        <dbReference type="PROSITE" id="PS51194"/>
    </source>
</evidence>
<evidence type="ECO:0000256" key="8">
    <source>
        <dbReference type="ARBA" id="ARBA00022840"/>
    </source>
</evidence>
<evidence type="ECO:0000256" key="7">
    <source>
        <dbReference type="ARBA" id="ARBA00022833"/>
    </source>
</evidence>
<keyword evidence="15" id="KW-1185">Reference proteome</keyword>
<reference evidence="14" key="1">
    <citation type="submission" date="2022-12" db="EMBL/GenBank/DDBJ databases">
        <title>Peptostreptococcus.</title>
        <authorList>
            <person name="Lee S.H."/>
        </authorList>
    </citation>
    <scope>NUCLEOTIDE SEQUENCE</scope>
    <source>
        <strain evidence="14">CBA3647</strain>
    </source>
</reference>
<feature type="domain" description="Helicase C-terminal" evidence="13">
    <location>
        <begin position="554"/>
        <end position="708"/>
    </location>
</feature>
<keyword evidence="4 11" id="KW-0547">Nucleotide-binding</keyword>
<evidence type="ECO:0000256" key="6">
    <source>
        <dbReference type="ARBA" id="ARBA00022806"/>
    </source>
</evidence>
<dbReference type="Gene3D" id="3.40.50.300">
    <property type="entry name" value="P-loop containing nucleotide triphosphate hydrolases"/>
    <property type="match status" value="2"/>
</dbReference>
<dbReference type="InterPro" id="IPR040498">
    <property type="entry name" value="PriA_CRR"/>
</dbReference>
<keyword evidence="3 11" id="KW-0479">Metal-binding</keyword>
<evidence type="ECO:0000256" key="11">
    <source>
        <dbReference type="HAMAP-Rule" id="MF_00983"/>
    </source>
</evidence>
<dbReference type="PROSITE" id="PS51194">
    <property type="entry name" value="HELICASE_CTER"/>
    <property type="match status" value="1"/>
</dbReference>
<dbReference type="EC" id="5.6.2.4" evidence="11"/>
<dbReference type="InterPro" id="IPR001650">
    <property type="entry name" value="Helicase_C-like"/>
</dbReference>
<dbReference type="EMBL" id="CP114052">
    <property type="protein sequence ID" value="WAW14236.1"/>
    <property type="molecule type" value="Genomic_DNA"/>
</dbReference>
<comment type="catalytic activity">
    <reaction evidence="11">
        <text>ATP + H2O = ADP + phosphate + H(+)</text>
        <dbReference type="Rhea" id="RHEA:13065"/>
        <dbReference type="ChEBI" id="CHEBI:15377"/>
        <dbReference type="ChEBI" id="CHEBI:15378"/>
        <dbReference type="ChEBI" id="CHEBI:30616"/>
        <dbReference type="ChEBI" id="CHEBI:43474"/>
        <dbReference type="ChEBI" id="CHEBI:456216"/>
        <dbReference type="EC" id="5.6.2.4"/>
    </reaction>
</comment>
<feature type="domain" description="Helicase ATP-binding" evidence="12">
    <location>
        <begin position="291"/>
        <end position="457"/>
    </location>
</feature>
<keyword evidence="9 11" id="KW-0238">DNA-binding</keyword>
<dbReference type="Proteomes" id="UP001164187">
    <property type="component" value="Chromosome"/>
</dbReference>
<proteinExistence type="inferred from homology"/>
<dbReference type="InterPro" id="IPR014001">
    <property type="entry name" value="Helicase_ATP-bd"/>
</dbReference>
<keyword evidence="2 11" id="KW-0235">DNA replication</keyword>
<dbReference type="Pfam" id="PF18074">
    <property type="entry name" value="PriA_C"/>
    <property type="match status" value="1"/>
</dbReference>
<evidence type="ECO:0000313" key="15">
    <source>
        <dbReference type="Proteomes" id="UP001164187"/>
    </source>
</evidence>
<gene>
    <name evidence="11 14" type="primary">priA</name>
    <name evidence="14" type="ORF">O0R46_06385</name>
</gene>
<dbReference type="Pfam" id="PF00270">
    <property type="entry name" value="DEAD"/>
    <property type="match status" value="1"/>
</dbReference>
<dbReference type="PANTHER" id="PTHR30580:SF0">
    <property type="entry name" value="PRIMOSOMAL PROTEIN N"/>
    <property type="match status" value="1"/>
</dbReference>
<dbReference type="CDD" id="cd18804">
    <property type="entry name" value="SF2_C_priA"/>
    <property type="match status" value="1"/>
</dbReference>
<keyword evidence="1 11" id="KW-0639">Primosome</keyword>
<feature type="binding site" evidence="11">
    <location>
        <position position="546"/>
    </location>
    <ligand>
        <name>Zn(2+)</name>
        <dbReference type="ChEBI" id="CHEBI:29105"/>
        <label>2</label>
    </ligand>
</feature>
<comment type="cofactor">
    <cofactor evidence="11">
        <name>Zn(2+)</name>
        <dbReference type="ChEBI" id="CHEBI:29105"/>
    </cofactor>
    <text evidence="11">Binds 2 zinc ions per subunit.</text>
</comment>
<dbReference type="RefSeq" id="WP_269310896.1">
    <property type="nucleotide sequence ID" value="NZ_CP114052.1"/>
</dbReference>
<keyword evidence="10 11" id="KW-0413">Isomerase</keyword>
<dbReference type="SUPFAM" id="SSF52540">
    <property type="entry name" value="P-loop containing nucleoside triphosphate hydrolases"/>
    <property type="match status" value="1"/>
</dbReference>
<dbReference type="NCBIfam" id="NF004066">
    <property type="entry name" value="PRK05580.1-3"/>
    <property type="match status" value="1"/>
</dbReference>
<dbReference type="InterPro" id="IPR027417">
    <property type="entry name" value="P-loop_NTPase"/>
</dbReference>
<dbReference type="HAMAP" id="MF_00983">
    <property type="entry name" value="PriA"/>
    <property type="match status" value="1"/>
</dbReference>
<evidence type="ECO:0000256" key="2">
    <source>
        <dbReference type="ARBA" id="ARBA00022705"/>
    </source>
</evidence>
<dbReference type="SMART" id="SM00490">
    <property type="entry name" value="HELICc"/>
    <property type="match status" value="1"/>
</dbReference>
<evidence type="ECO:0000256" key="4">
    <source>
        <dbReference type="ARBA" id="ARBA00022741"/>
    </source>
</evidence>
<comment type="similarity">
    <text evidence="11">Belongs to the helicase family. PriA subfamily.</text>
</comment>
<feature type="binding site" evidence="11">
    <location>
        <position position="528"/>
    </location>
    <ligand>
        <name>Zn(2+)</name>
        <dbReference type="ChEBI" id="CHEBI:29105"/>
        <label>2</label>
    </ligand>
</feature>
<dbReference type="InterPro" id="IPR011545">
    <property type="entry name" value="DEAD/DEAH_box_helicase_dom"/>
</dbReference>
<sequence>MYLQVILRNKGRYSDMLFTYSLPQHLENELRIGHRVSLPFGKSNKPIEGFVVSISKYINSKDKIEADKVKDIFDILDKEPMFSKNQIRLIFWMRNRYMCTYNDVISLFYPKGYKNESIKVLELKNYTTVDLSEKESKLLKEIRSEKQLYYNYCLSNYGYSLIKKLLDKNLIAAKWIYKEKINQIKLLNVSLSIPYEELLKYIEEEKLRLGKKQEKLIYLLSLNESILLNDLRDIFEVGSSTVKSMVKKGIVKIDEVQAYRSVKQNYFHPDKQIELNSNQKHIFEEITKSYKDENIENKPFLLHGVTGSGKTEIYLELIKYMLDIGLDSLFLVPEIALTPQMISRVRSRFGSIVGIYHSQLSEGQKHDMYKQVKDGNIRIVIGTRSSIFLPYNSLGLIIIDEEHDMSYKSEMTPKYDTLEVARYKSIKENICLVMGSATPSISDYLKATQGIYNLLKLDNRANNMSMPNIEIVDMRKEVEIGNKSDLSKKLTSEIRETLKKGEQVILYLNRRGYANFVSCKNCGHVFKCKNCDISLTYHKYKNKGVCHYCGHEEEIPNICPVCGSNKISSIGFGTQKIEEEIKKMFPDYKVLRIDKDTTSKKGQLEKILSDFNEGKAQILIGTQILSKGHDFDNVTLVGIVSADMMLNYPDYRSFEHSFQQITQVAGRAGRADKKGKVILQTYDTDHFVINKAASYDYKAFYESEIKLREAFAYEPFNNILRIVFSGKNYNQVKEDSYKFYKTFKYLIESSSKYSQPLILGPNECSINKIKDKYRWQVVIKDTQVDIKDLKAMVKYICIEKYEEIFNKSVSISLELNPNTFI</sequence>
<evidence type="ECO:0000256" key="1">
    <source>
        <dbReference type="ARBA" id="ARBA00022515"/>
    </source>
</evidence>
<evidence type="ECO:0000313" key="14">
    <source>
        <dbReference type="EMBL" id="WAW14236.1"/>
    </source>
</evidence>
<dbReference type="GO" id="GO:0016787">
    <property type="term" value="F:hydrolase activity"/>
    <property type="evidence" value="ECO:0007669"/>
    <property type="project" value="UniProtKB-KW"/>
</dbReference>
<dbReference type="NCBIfam" id="TIGR00595">
    <property type="entry name" value="priA"/>
    <property type="match status" value="1"/>
</dbReference>
<dbReference type="PROSITE" id="PS51192">
    <property type="entry name" value="HELICASE_ATP_BIND_1"/>
    <property type="match status" value="1"/>
</dbReference>
<dbReference type="InterPro" id="IPR042115">
    <property type="entry name" value="PriA_3primeBD_sf"/>
</dbReference>
<dbReference type="CDD" id="cd17929">
    <property type="entry name" value="DEXHc_priA"/>
    <property type="match status" value="1"/>
</dbReference>
<accession>A0ABY7JP30</accession>
<keyword evidence="8 11" id="KW-0067">ATP-binding</keyword>
<evidence type="ECO:0000259" key="12">
    <source>
        <dbReference type="PROSITE" id="PS51192"/>
    </source>
</evidence>
<feature type="binding site" evidence="11">
    <location>
        <position position="519"/>
    </location>
    <ligand>
        <name>Zn(2+)</name>
        <dbReference type="ChEBI" id="CHEBI:29105"/>
        <label>1</label>
    </ligand>
</feature>
<keyword evidence="5 11" id="KW-0378">Hydrolase</keyword>
<evidence type="ECO:0000256" key="9">
    <source>
        <dbReference type="ARBA" id="ARBA00023125"/>
    </source>
</evidence>
<comment type="function">
    <text evidence="11">Initiates the restart of stalled replication forks, which reloads the replicative helicase on sites other than the origin of replication. Recognizes and binds to abandoned replication forks and remodels them to uncover a helicase loading site. Promotes assembly of the primosome at these replication forks.</text>
</comment>
<dbReference type="InterPro" id="IPR041222">
    <property type="entry name" value="PriA_3primeBD"/>
</dbReference>
<dbReference type="SMART" id="SM00487">
    <property type="entry name" value="DEXDc"/>
    <property type="match status" value="1"/>
</dbReference>